<comment type="cofactor">
    <cofactor evidence="1">
        <name>a divalent metal cation</name>
        <dbReference type="ChEBI" id="CHEBI:60240"/>
    </cofactor>
</comment>
<gene>
    <name evidence="8" type="ORF">AMAG_09880</name>
</gene>
<keyword evidence="4" id="KW-0227">DNA damage</keyword>
<accession>A0A0L0STU5</accession>
<evidence type="ECO:0008006" key="10">
    <source>
        <dbReference type="Google" id="ProtNLM"/>
    </source>
</evidence>
<dbReference type="InterPro" id="IPR012310">
    <property type="entry name" value="DNA_ligase_ATP-dep_cent"/>
</dbReference>
<dbReference type="OrthoDB" id="411785at2759"/>
<feature type="domain" description="ATP-dependent DNA ligase family profile" evidence="6">
    <location>
        <begin position="266"/>
        <end position="417"/>
    </location>
</feature>
<keyword evidence="2" id="KW-0436">Ligase</keyword>
<evidence type="ECO:0000256" key="4">
    <source>
        <dbReference type="ARBA" id="ARBA00022763"/>
    </source>
</evidence>
<evidence type="ECO:0000256" key="2">
    <source>
        <dbReference type="ARBA" id="ARBA00022598"/>
    </source>
</evidence>
<name>A0A0L0STU5_ALLM3</name>
<proteinExistence type="predicted"/>
<dbReference type="GO" id="GO:0006260">
    <property type="term" value="P:DNA replication"/>
    <property type="evidence" value="ECO:0007669"/>
    <property type="project" value="UniProtKB-KW"/>
</dbReference>
<dbReference type="Pfam" id="PF01068">
    <property type="entry name" value="DNA_ligase_A_M"/>
    <property type="match status" value="1"/>
</dbReference>
<keyword evidence="9" id="KW-1185">Reference proteome</keyword>
<keyword evidence="3" id="KW-0235">DNA replication</keyword>
<dbReference type="GO" id="GO:0006310">
    <property type="term" value="P:DNA recombination"/>
    <property type="evidence" value="ECO:0007669"/>
    <property type="project" value="InterPro"/>
</dbReference>
<dbReference type="GO" id="GO:0003910">
    <property type="term" value="F:DNA ligase (ATP) activity"/>
    <property type="evidence" value="ECO:0007669"/>
    <property type="project" value="InterPro"/>
</dbReference>
<sequence>MLRPRLAPRRAVAAVTAVTAVTRTSRRLPSSNFAVDSRPITTTALIAPRAATGCQFLFYTLVSRPAASTTPGKAARDEMRELTALFHALSEARTPSVRTAVMLEPQFRQYMPLLQIVMDSSNKVGITRSALANLDPVEPSTHQGYPSVGNFLLLVQEINKVGGKGSMGEVQAAIRAFLGTAVQGDEEAQENATASGTSPSVATTSAAKTAKAAKDALVAASATATRSTTTPASAAPTAAAPIPSTPATHLARLEPFPAVVVGYPYKDILQNPTSTFLVSRKLDGVRMNAHVLGGSAVQVYSRTDKTLNVPDLVLADLVAFVPAGEVRILDGELCAIDPESFTESFDAVIGAIRSLKRGAAATQGVNVRFCVFDMLTEAEFRAGRDLGRSLTKRFDDLFTMAGRDASEWHVLDLLDVSNDAPKSLVRLAPHILALTLGADAPTALPAAAAASSRRGWEGVMVRRDTQFKGGRSSDLVKIKRWQDKEYVVMAVDVDSAFTLAPGTAPVGLPSGPIAYARALLIQNGGVQVAVGTGKSLEQRLAWGKDPSLVMGKTITVQYFEETKDGSLRFPSLKAVYDDERDT</sequence>
<dbReference type="PANTHER" id="PTHR47810">
    <property type="entry name" value="DNA LIGASE"/>
    <property type="match status" value="1"/>
</dbReference>
<dbReference type="PANTHER" id="PTHR47810:SF1">
    <property type="entry name" value="DNA LIGASE B"/>
    <property type="match status" value="1"/>
</dbReference>
<evidence type="ECO:0000313" key="8">
    <source>
        <dbReference type="EMBL" id="KNE65916.1"/>
    </source>
</evidence>
<organism evidence="8 9">
    <name type="scientific">Allomyces macrogynus (strain ATCC 38327)</name>
    <name type="common">Allomyces javanicus var. macrogynus</name>
    <dbReference type="NCBI Taxonomy" id="578462"/>
    <lineage>
        <taxon>Eukaryota</taxon>
        <taxon>Fungi</taxon>
        <taxon>Fungi incertae sedis</taxon>
        <taxon>Blastocladiomycota</taxon>
        <taxon>Blastocladiomycetes</taxon>
        <taxon>Blastocladiales</taxon>
        <taxon>Blastocladiaceae</taxon>
        <taxon>Allomyces</taxon>
    </lineage>
</organism>
<dbReference type="SUPFAM" id="SSF56091">
    <property type="entry name" value="DNA ligase/mRNA capping enzyme, catalytic domain"/>
    <property type="match status" value="1"/>
</dbReference>
<evidence type="ECO:0000256" key="5">
    <source>
        <dbReference type="ARBA" id="ARBA00023204"/>
    </source>
</evidence>
<dbReference type="VEuPathDB" id="FungiDB:AMAG_09880"/>
<reference evidence="8 9" key="1">
    <citation type="submission" date="2009-11" db="EMBL/GenBank/DDBJ databases">
        <title>Annotation of Allomyces macrogynus ATCC 38327.</title>
        <authorList>
            <consortium name="The Broad Institute Genome Sequencing Platform"/>
            <person name="Russ C."/>
            <person name="Cuomo C."/>
            <person name="Burger G."/>
            <person name="Gray M.W."/>
            <person name="Holland P.W.H."/>
            <person name="King N."/>
            <person name="Lang F.B.F."/>
            <person name="Roger A.J."/>
            <person name="Ruiz-Trillo I."/>
            <person name="Young S.K."/>
            <person name="Zeng Q."/>
            <person name="Gargeya S."/>
            <person name="Fitzgerald M."/>
            <person name="Haas B."/>
            <person name="Abouelleil A."/>
            <person name="Alvarado L."/>
            <person name="Arachchi H.M."/>
            <person name="Berlin A."/>
            <person name="Chapman S.B."/>
            <person name="Gearin G."/>
            <person name="Goldberg J."/>
            <person name="Griggs A."/>
            <person name="Gujja S."/>
            <person name="Hansen M."/>
            <person name="Heiman D."/>
            <person name="Howarth C."/>
            <person name="Larimer J."/>
            <person name="Lui A."/>
            <person name="MacDonald P.J.P."/>
            <person name="McCowen C."/>
            <person name="Montmayeur A."/>
            <person name="Murphy C."/>
            <person name="Neiman D."/>
            <person name="Pearson M."/>
            <person name="Priest M."/>
            <person name="Roberts A."/>
            <person name="Saif S."/>
            <person name="Shea T."/>
            <person name="Sisk P."/>
            <person name="Stolte C."/>
            <person name="Sykes S."/>
            <person name="Wortman J."/>
            <person name="Nusbaum C."/>
            <person name="Birren B."/>
        </authorList>
    </citation>
    <scope>NUCLEOTIDE SEQUENCE [LARGE SCALE GENOMIC DNA]</scope>
    <source>
        <strain evidence="8 9">ATCC 38327</strain>
    </source>
</reference>
<reference evidence="9" key="2">
    <citation type="submission" date="2009-11" db="EMBL/GenBank/DDBJ databases">
        <title>The Genome Sequence of Allomyces macrogynus strain ATCC 38327.</title>
        <authorList>
            <consortium name="The Broad Institute Genome Sequencing Platform"/>
            <person name="Russ C."/>
            <person name="Cuomo C."/>
            <person name="Shea T."/>
            <person name="Young S.K."/>
            <person name="Zeng Q."/>
            <person name="Koehrsen M."/>
            <person name="Haas B."/>
            <person name="Borodovsky M."/>
            <person name="Guigo R."/>
            <person name="Alvarado L."/>
            <person name="Berlin A."/>
            <person name="Borenstein D."/>
            <person name="Chen Z."/>
            <person name="Engels R."/>
            <person name="Freedman E."/>
            <person name="Gellesch M."/>
            <person name="Goldberg J."/>
            <person name="Griggs A."/>
            <person name="Gujja S."/>
            <person name="Heiman D."/>
            <person name="Hepburn T."/>
            <person name="Howarth C."/>
            <person name="Jen D."/>
            <person name="Larson L."/>
            <person name="Lewis B."/>
            <person name="Mehta T."/>
            <person name="Park D."/>
            <person name="Pearson M."/>
            <person name="Roberts A."/>
            <person name="Saif S."/>
            <person name="Shenoy N."/>
            <person name="Sisk P."/>
            <person name="Stolte C."/>
            <person name="Sykes S."/>
            <person name="Walk T."/>
            <person name="White J."/>
            <person name="Yandava C."/>
            <person name="Burger G."/>
            <person name="Gray M.W."/>
            <person name="Holland P.W.H."/>
            <person name="King N."/>
            <person name="Lang F.B.F."/>
            <person name="Roger A.J."/>
            <person name="Ruiz-Trillo I."/>
            <person name="Lander E."/>
            <person name="Nusbaum C."/>
        </authorList>
    </citation>
    <scope>NUCLEOTIDE SEQUENCE [LARGE SCALE GENOMIC DNA]</scope>
    <source>
        <strain evidence="9">ATCC 38327</strain>
    </source>
</reference>
<evidence type="ECO:0000256" key="1">
    <source>
        <dbReference type="ARBA" id="ARBA00001968"/>
    </source>
</evidence>
<dbReference type="Gene3D" id="3.30.470.30">
    <property type="entry name" value="DNA ligase/mRNA capping enzyme"/>
    <property type="match status" value="1"/>
</dbReference>
<dbReference type="GO" id="GO:0006281">
    <property type="term" value="P:DNA repair"/>
    <property type="evidence" value="ECO:0007669"/>
    <property type="project" value="UniProtKB-KW"/>
</dbReference>
<dbReference type="Gene3D" id="2.40.50.140">
    <property type="entry name" value="Nucleic acid-binding proteins"/>
    <property type="match status" value="1"/>
</dbReference>
<dbReference type="InterPro" id="IPR029319">
    <property type="entry name" value="DNA_ligase_OB"/>
</dbReference>
<dbReference type="eggNOG" id="ENOG502RZEM">
    <property type="taxonomic scope" value="Eukaryota"/>
</dbReference>
<dbReference type="Pfam" id="PF14743">
    <property type="entry name" value="DNA_ligase_OB_2"/>
    <property type="match status" value="1"/>
</dbReference>
<dbReference type="GO" id="GO:0005524">
    <property type="term" value="F:ATP binding"/>
    <property type="evidence" value="ECO:0007669"/>
    <property type="project" value="InterPro"/>
</dbReference>
<evidence type="ECO:0000313" key="9">
    <source>
        <dbReference type="Proteomes" id="UP000054350"/>
    </source>
</evidence>
<dbReference type="AlphaFoldDB" id="A0A0L0STU5"/>
<evidence type="ECO:0000259" key="7">
    <source>
        <dbReference type="Pfam" id="PF14743"/>
    </source>
</evidence>
<protein>
    <recommendedName>
        <fullName evidence="10">ATP-dependent DNA ligase family profile domain-containing protein</fullName>
    </recommendedName>
</protein>
<keyword evidence="5" id="KW-0234">DNA repair</keyword>
<dbReference type="InterPro" id="IPR012340">
    <property type="entry name" value="NA-bd_OB-fold"/>
</dbReference>
<dbReference type="InterPro" id="IPR050326">
    <property type="entry name" value="NAD_dep_DNA_ligaseB"/>
</dbReference>
<dbReference type="EMBL" id="GG745348">
    <property type="protein sequence ID" value="KNE65916.1"/>
    <property type="molecule type" value="Genomic_DNA"/>
</dbReference>
<dbReference type="Proteomes" id="UP000054350">
    <property type="component" value="Unassembled WGS sequence"/>
</dbReference>
<dbReference type="SUPFAM" id="SSF50249">
    <property type="entry name" value="Nucleic acid-binding proteins"/>
    <property type="match status" value="1"/>
</dbReference>
<evidence type="ECO:0000259" key="6">
    <source>
        <dbReference type="Pfam" id="PF01068"/>
    </source>
</evidence>
<feature type="domain" description="DNA ligase OB-like" evidence="7">
    <location>
        <begin position="518"/>
        <end position="574"/>
    </location>
</feature>
<evidence type="ECO:0000256" key="3">
    <source>
        <dbReference type="ARBA" id="ARBA00022705"/>
    </source>
</evidence>